<evidence type="ECO:0000259" key="1">
    <source>
        <dbReference type="Pfam" id="PF04937"/>
    </source>
</evidence>
<gene>
    <name evidence="2" type="ORF">CBR_g3219</name>
</gene>
<dbReference type="PANTHER" id="PTHR32166:SF74">
    <property type="entry name" value="OS05G0256350 PROTEIN"/>
    <property type="match status" value="1"/>
</dbReference>
<dbReference type="Gramene" id="GBG68678">
    <property type="protein sequence ID" value="GBG68678"/>
    <property type="gene ID" value="CBR_g3219"/>
</dbReference>
<organism evidence="2 3">
    <name type="scientific">Chara braunii</name>
    <name type="common">Braun's stonewort</name>
    <dbReference type="NCBI Taxonomy" id="69332"/>
    <lineage>
        <taxon>Eukaryota</taxon>
        <taxon>Viridiplantae</taxon>
        <taxon>Streptophyta</taxon>
        <taxon>Charophyceae</taxon>
        <taxon>Charales</taxon>
        <taxon>Characeae</taxon>
        <taxon>Chara</taxon>
    </lineage>
</organism>
<keyword evidence="3" id="KW-1185">Reference proteome</keyword>
<dbReference type="InterPro" id="IPR012337">
    <property type="entry name" value="RNaseH-like_sf"/>
</dbReference>
<evidence type="ECO:0000313" key="2">
    <source>
        <dbReference type="EMBL" id="GBG68678.1"/>
    </source>
</evidence>
<reference evidence="2 3" key="1">
    <citation type="journal article" date="2018" name="Cell">
        <title>The Chara Genome: Secondary Complexity and Implications for Plant Terrestrialization.</title>
        <authorList>
            <person name="Nishiyama T."/>
            <person name="Sakayama H."/>
            <person name="Vries J.D."/>
            <person name="Buschmann H."/>
            <person name="Saint-Marcoux D."/>
            <person name="Ullrich K.K."/>
            <person name="Haas F.B."/>
            <person name="Vanderstraeten L."/>
            <person name="Becker D."/>
            <person name="Lang D."/>
            <person name="Vosolsobe S."/>
            <person name="Rombauts S."/>
            <person name="Wilhelmsson P.K.I."/>
            <person name="Janitza P."/>
            <person name="Kern R."/>
            <person name="Heyl A."/>
            <person name="Rumpler F."/>
            <person name="Villalobos L.I.A.C."/>
            <person name="Clay J.M."/>
            <person name="Skokan R."/>
            <person name="Toyoda A."/>
            <person name="Suzuki Y."/>
            <person name="Kagoshima H."/>
            <person name="Schijlen E."/>
            <person name="Tajeshwar N."/>
            <person name="Catarino B."/>
            <person name="Hetherington A.J."/>
            <person name="Saltykova A."/>
            <person name="Bonnot C."/>
            <person name="Breuninger H."/>
            <person name="Symeonidi A."/>
            <person name="Radhakrishnan G.V."/>
            <person name="Van Nieuwerburgh F."/>
            <person name="Deforce D."/>
            <person name="Chang C."/>
            <person name="Karol K.G."/>
            <person name="Hedrich R."/>
            <person name="Ulvskov P."/>
            <person name="Glockner G."/>
            <person name="Delwiche C.F."/>
            <person name="Petrasek J."/>
            <person name="Van de Peer Y."/>
            <person name="Friml J."/>
            <person name="Beilby M."/>
            <person name="Dolan L."/>
            <person name="Kohara Y."/>
            <person name="Sugano S."/>
            <person name="Fujiyama A."/>
            <person name="Delaux P.-M."/>
            <person name="Quint M."/>
            <person name="TheiBen G."/>
            <person name="Hagemann M."/>
            <person name="Harholt J."/>
            <person name="Dunand C."/>
            <person name="Zachgo S."/>
            <person name="Langdale J."/>
            <person name="Maumus F."/>
            <person name="Straeten D.V.D."/>
            <person name="Gould S.B."/>
            <person name="Rensing S.A."/>
        </authorList>
    </citation>
    <scope>NUCLEOTIDE SEQUENCE [LARGE SCALE GENOMIC DNA]</scope>
    <source>
        <strain evidence="2 3">S276</strain>
    </source>
</reference>
<accession>A0A388KF45</accession>
<evidence type="ECO:0000313" key="3">
    <source>
        <dbReference type="Proteomes" id="UP000265515"/>
    </source>
</evidence>
<dbReference type="AlphaFoldDB" id="A0A388KF45"/>
<dbReference type="SUPFAM" id="SSF53098">
    <property type="entry name" value="Ribonuclease H-like"/>
    <property type="match status" value="1"/>
</dbReference>
<name>A0A388KF45_CHABU</name>
<protein>
    <recommendedName>
        <fullName evidence="1">DUF659 domain-containing protein</fullName>
    </recommendedName>
</protein>
<dbReference type="OrthoDB" id="1300625at2759"/>
<comment type="caution">
    <text evidence="2">The sequence shown here is derived from an EMBL/GenBank/DDBJ whole genome shotgun (WGS) entry which is preliminary data.</text>
</comment>
<dbReference type="PANTHER" id="PTHR32166">
    <property type="entry name" value="OSJNBA0013A04.12 PROTEIN"/>
    <property type="match status" value="1"/>
</dbReference>
<feature type="domain" description="DUF659" evidence="1">
    <location>
        <begin position="113"/>
        <end position="251"/>
    </location>
</feature>
<dbReference type="Pfam" id="PF04937">
    <property type="entry name" value="DUF659"/>
    <property type="match status" value="1"/>
</dbReference>
<dbReference type="InterPro" id="IPR007021">
    <property type="entry name" value="DUF659"/>
</dbReference>
<dbReference type="Proteomes" id="UP000265515">
    <property type="component" value="Unassembled WGS sequence"/>
</dbReference>
<sequence>MHRDHKLRCNYCKVVYHGNQFKDARHFTQPKRCKQVPMSALADSWNNTDYKFDYRHEPGIRQYMEEQGIVDARSLSQRGTQRRRKSWRRYRKAPKAVADLPREVWFVKLTFKEIGGSGVTSQRDAVATMLAHNRALFKAIGATILTHGRRSRDFKPIIHFLAAGKHGALLYATVCRDGSVPETTEIVLRRWKAIFRSSPPNDVLAICTDSATNYTSAAKLLAKDADPELRRITWLPCSTHVWNLMLSCIGTQVNCIASAILLGRALVQFIKMHDAALHLFRRKRKRRSLVQPVETRFASVFFMLLHLKERRDALESMLHADAWDNIPWESRLVKQAVWVRQTIRDAEFWRDVDYAIIIMTPMDQLLRRLDRGGMVMSLVYSWSRLMVTKLRALQEVQAVPSEIVKDCIDQVLARHQHMFESAHAAAHLVNPRRRSLRYYDTRVRSAEDLEVVQECDNFFLAQTWGDRAGARYLRVPEQMRLFHACIGPLMTDLATRDAEARACIEDDGTPRYAAWWQEHGGSTEAHTPTSMRLQHVCCTCGRPPLLLRGTGRSMSVCARRGVTGWSSQSSLNWLRLPPISNCWTVF</sequence>
<dbReference type="EMBL" id="BFEA01000104">
    <property type="protein sequence ID" value="GBG68678.1"/>
    <property type="molecule type" value="Genomic_DNA"/>
</dbReference>
<proteinExistence type="predicted"/>